<keyword evidence="2" id="KW-0963">Cytoplasm</keyword>
<keyword evidence="2" id="KW-0067">ATP-binding</keyword>
<evidence type="ECO:0000313" key="3">
    <source>
        <dbReference type="EMBL" id="OOM13669.1"/>
    </source>
</evidence>
<sequence>MIIIITGIITEYNPFHKGHEYHLQKAKSDTNSDGIVCVMSGNFMQRGIPSIIDKWKRAEMAIKNGVDLVLELPLVYSISSAEYFAFGSVSLLNSLGIVDNLYFGSEDGDVRILKKIAEILADEPFEYKTILKENLKSGLPFHLSRSNALANYIKSNDILNILRNSNNILGIEYIKALKLLNSSICPYTLKRQGSAYNDYNLTNSFSSATSIREHLKKHDVSSLTNVLPKHSYEILYNLSCSNYKFVFEEDMFKYIKYKLLTSKNVLVNLPDISEGLDKKILKEVLNCNSLNKLILKSKSKRYTYTRINRILAQSFLNLEEFDLHKLSKTPPPYARILGFNSKGRDMIKNIKLKSNIHIITKVAKNNLCEHMKIDILGTKAYSILNPAVNPMDDYLKMPVIIS</sequence>
<feature type="binding site" evidence="2">
    <location>
        <begin position="9"/>
        <end position="22"/>
    </location>
    <ligand>
        <name>ATP</name>
        <dbReference type="ChEBI" id="CHEBI:30616"/>
    </ligand>
</feature>
<dbReference type="SUPFAM" id="SSF52374">
    <property type="entry name" value="Nucleotidylyl transferase"/>
    <property type="match status" value="1"/>
</dbReference>
<dbReference type="STRING" id="169679.CSACC_13790"/>
<proteinExistence type="inferred from homology"/>
<dbReference type="EMBL" id="LZYZ01000003">
    <property type="protein sequence ID" value="OOM13669.1"/>
    <property type="molecule type" value="Genomic_DNA"/>
</dbReference>
<accession>A0A1S8NB19</accession>
<gene>
    <name evidence="2" type="primary">tmcAL</name>
    <name evidence="3" type="ORF">CLOSAC_17550</name>
</gene>
<protein>
    <recommendedName>
        <fullName evidence="2">tRNA(Met) cytidine acetate ligase</fullName>
        <ecNumber evidence="2">6.3.4.-</ecNumber>
    </recommendedName>
</protein>
<dbReference type="AlphaFoldDB" id="A0A1S8NB19"/>
<keyword evidence="2" id="KW-0436">Ligase</keyword>
<feature type="binding site" evidence="2">
    <location>
        <position position="191"/>
    </location>
    <ligand>
        <name>ATP</name>
        <dbReference type="ChEBI" id="CHEBI:30616"/>
    </ligand>
</feature>
<dbReference type="RefSeq" id="WP_077865082.1">
    <property type="nucleotide sequence ID" value="NZ_LZYZ01000003.1"/>
</dbReference>
<dbReference type="GO" id="GO:0005737">
    <property type="term" value="C:cytoplasm"/>
    <property type="evidence" value="ECO:0007669"/>
    <property type="project" value="UniProtKB-SubCell"/>
</dbReference>
<dbReference type="GO" id="GO:0006400">
    <property type="term" value="P:tRNA modification"/>
    <property type="evidence" value="ECO:0007669"/>
    <property type="project" value="UniProtKB-UniRule"/>
</dbReference>
<comment type="caution">
    <text evidence="3">The sequence shown here is derived from an EMBL/GenBank/DDBJ whole genome shotgun (WGS) entry which is preliminary data.</text>
</comment>
<dbReference type="PANTHER" id="PTHR37825">
    <property type="entry name" value="TRNA(MET) CYTIDINE ACETATE LIGASE"/>
    <property type="match status" value="1"/>
</dbReference>
<dbReference type="EC" id="6.3.4.-" evidence="2"/>
<dbReference type="InterPro" id="IPR014729">
    <property type="entry name" value="Rossmann-like_a/b/a_fold"/>
</dbReference>
<comment type="function">
    <text evidence="2">Catalyzes the formation of N(4)-acetylcytidine (ac(4)C) at the wobble position of elongator tRNA(Met), using acetate and ATP as substrates. First activates an acetate ion to form acetyladenylate (Ac-AMP) and then transfers the acetyl group to tRNA to form ac(4)C34.</text>
</comment>
<reference evidence="3 4" key="1">
    <citation type="submission" date="2016-05" db="EMBL/GenBank/DDBJ databases">
        <title>Microbial solvent formation.</title>
        <authorList>
            <person name="Poehlein A."/>
            <person name="Montoya Solano J.D."/>
            <person name="Flitsch S."/>
            <person name="Krabben P."/>
            <person name="Duerre P."/>
            <person name="Daniel R."/>
        </authorList>
    </citation>
    <scope>NUCLEOTIDE SEQUENCE [LARGE SCALE GENOMIC DNA]</scope>
    <source>
        <strain evidence="3 4">L1-8</strain>
    </source>
</reference>
<keyword evidence="2" id="KW-0547">Nucleotide-binding</keyword>
<feature type="binding site" evidence="2">
    <location>
        <position position="104"/>
    </location>
    <ligand>
        <name>ATP</name>
        <dbReference type="ChEBI" id="CHEBI:30616"/>
    </ligand>
</feature>
<evidence type="ECO:0000313" key="4">
    <source>
        <dbReference type="Proteomes" id="UP000191154"/>
    </source>
</evidence>
<comment type="subcellular location">
    <subcellularLocation>
        <location evidence="2">Cytoplasm</location>
    </subcellularLocation>
</comment>
<dbReference type="Proteomes" id="UP000191154">
    <property type="component" value="Unassembled WGS sequence"/>
</dbReference>
<comment type="caution">
    <text evidence="2">Lacks conserved residue(s) required for the propagation of feature annotation.</text>
</comment>
<name>A0A1S8NB19_CLOSA</name>
<dbReference type="InterPro" id="IPR008513">
    <property type="entry name" value="tRNA(Met)_cyd_acetate_ligase"/>
</dbReference>
<dbReference type="PANTHER" id="PTHR37825:SF1">
    <property type="entry name" value="TRNA(MET) CYTIDINE ACETATE LIGASE"/>
    <property type="match status" value="1"/>
</dbReference>
<keyword evidence="2" id="KW-0694">RNA-binding</keyword>
<keyword evidence="1 2" id="KW-0819">tRNA processing</keyword>
<dbReference type="Pfam" id="PF05636">
    <property type="entry name" value="HIGH_NTase1"/>
    <property type="match status" value="1"/>
</dbReference>
<dbReference type="GO" id="GO:0016879">
    <property type="term" value="F:ligase activity, forming carbon-nitrogen bonds"/>
    <property type="evidence" value="ECO:0007669"/>
    <property type="project" value="UniProtKB-UniRule"/>
</dbReference>
<feature type="binding site" evidence="2">
    <location>
        <position position="166"/>
    </location>
    <ligand>
        <name>ATP</name>
        <dbReference type="ChEBI" id="CHEBI:30616"/>
    </ligand>
</feature>
<dbReference type="HAMAP" id="MF_01539">
    <property type="entry name" value="TmcAL"/>
    <property type="match status" value="1"/>
</dbReference>
<evidence type="ECO:0000256" key="2">
    <source>
        <dbReference type="HAMAP-Rule" id="MF_01539"/>
    </source>
</evidence>
<dbReference type="GO" id="GO:0000049">
    <property type="term" value="F:tRNA binding"/>
    <property type="evidence" value="ECO:0007669"/>
    <property type="project" value="UniProtKB-KW"/>
</dbReference>
<keyword evidence="2" id="KW-0820">tRNA-binding</keyword>
<organism evidence="3 4">
    <name type="scientific">Clostridium saccharobutylicum</name>
    <dbReference type="NCBI Taxonomy" id="169679"/>
    <lineage>
        <taxon>Bacteria</taxon>
        <taxon>Bacillati</taxon>
        <taxon>Bacillota</taxon>
        <taxon>Clostridia</taxon>
        <taxon>Eubacteriales</taxon>
        <taxon>Clostridiaceae</taxon>
        <taxon>Clostridium</taxon>
    </lineage>
</organism>
<comment type="catalytic activity">
    <reaction evidence="2">
        <text>cytidine(34) in elongator tRNA(Met) + acetate + ATP = N(4)-acetylcytidine(34) in elongator tRNA(Met) + AMP + diphosphate</text>
        <dbReference type="Rhea" id="RHEA:58144"/>
        <dbReference type="Rhea" id="RHEA-COMP:10693"/>
        <dbReference type="Rhea" id="RHEA-COMP:10694"/>
        <dbReference type="ChEBI" id="CHEBI:30089"/>
        <dbReference type="ChEBI" id="CHEBI:30616"/>
        <dbReference type="ChEBI" id="CHEBI:33019"/>
        <dbReference type="ChEBI" id="CHEBI:74900"/>
        <dbReference type="ChEBI" id="CHEBI:82748"/>
        <dbReference type="ChEBI" id="CHEBI:456215"/>
    </reaction>
</comment>
<dbReference type="Gene3D" id="3.40.50.620">
    <property type="entry name" value="HUPs"/>
    <property type="match status" value="1"/>
</dbReference>
<evidence type="ECO:0000256" key="1">
    <source>
        <dbReference type="ARBA" id="ARBA00022694"/>
    </source>
</evidence>
<dbReference type="GO" id="GO:0005524">
    <property type="term" value="F:ATP binding"/>
    <property type="evidence" value="ECO:0007669"/>
    <property type="project" value="UniProtKB-KW"/>
</dbReference>
<comment type="similarity">
    <text evidence="2">Belongs to the TmcAL family.</text>
</comment>
<dbReference type="NCBIfam" id="NF010191">
    <property type="entry name" value="PRK13670.1"/>
    <property type="match status" value="1"/>
</dbReference>